<sequence>KRLADARNELARPLWLAEEIWPQLLEFWASLEFQAQSAKNKINHVANPEASATVYCGGSSSVGVHKRKLETHLGGPVNQMQVFEKVYKKKNDRQSSSLRAEKVAEAFLRLLRECQEEENNSEKSTPSSQASVTLNDQQMSVADGRLRGPPHDCWTNTVQQLHCSYALATTATE</sequence>
<evidence type="ECO:0000313" key="1">
    <source>
        <dbReference type="EMBL" id="KAL0293671.1"/>
    </source>
</evidence>
<comment type="caution">
    <text evidence="1">The sequence shown here is derived from an EMBL/GenBank/DDBJ whole genome shotgun (WGS) entry which is preliminary data.</text>
</comment>
<gene>
    <name evidence="1" type="ORF">Sangu_3233300</name>
</gene>
<dbReference type="InterPro" id="IPR004252">
    <property type="entry name" value="Probable_transposase_24"/>
</dbReference>
<organism evidence="1">
    <name type="scientific">Sesamum angustifolium</name>
    <dbReference type="NCBI Taxonomy" id="2727405"/>
    <lineage>
        <taxon>Eukaryota</taxon>
        <taxon>Viridiplantae</taxon>
        <taxon>Streptophyta</taxon>
        <taxon>Embryophyta</taxon>
        <taxon>Tracheophyta</taxon>
        <taxon>Spermatophyta</taxon>
        <taxon>Magnoliopsida</taxon>
        <taxon>eudicotyledons</taxon>
        <taxon>Gunneridae</taxon>
        <taxon>Pentapetalae</taxon>
        <taxon>asterids</taxon>
        <taxon>lamiids</taxon>
        <taxon>Lamiales</taxon>
        <taxon>Pedaliaceae</taxon>
        <taxon>Sesamum</taxon>
    </lineage>
</organism>
<accession>A0AAW2JG61</accession>
<name>A0AAW2JG61_9LAMI</name>
<dbReference type="AlphaFoldDB" id="A0AAW2JG61"/>
<dbReference type="EMBL" id="JACGWK010000991">
    <property type="protein sequence ID" value="KAL0293671.1"/>
    <property type="molecule type" value="Genomic_DNA"/>
</dbReference>
<reference evidence="1" key="2">
    <citation type="journal article" date="2024" name="Plant">
        <title>Genomic evolution and insights into agronomic trait innovations of Sesamum species.</title>
        <authorList>
            <person name="Miao H."/>
            <person name="Wang L."/>
            <person name="Qu L."/>
            <person name="Liu H."/>
            <person name="Sun Y."/>
            <person name="Le M."/>
            <person name="Wang Q."/>
            <person name="Wei S."/>
            <person name="Zheng Y."/>
            <person name="Lin W."/>
            <person name="Duan Y."/>
            <person name="Cao H."/>
            <person name="Xiong S."/>
            <person name="Wang X."/>
            <person name="Wei L."/>
            <person name="Li C."/>
            <person name="Ma Q."/>
            <person name="Ju M."/>
            <person name="Zhao R."/>
            <person name="Li G."/>
            <person name="Mu C."/>
            <person name="Tian Q."/>
            <person name="Mei H."/>
            <person name="Zhang T."/>
            <person name="Gao T."/>
            <person name="Zhang H."/>
        </authorList>
    </citation>
    <scope>NUCLEOTIDE SEQUENCE</scope>
    <source>
        <strain evidence="1">G01</strain>
    </source>
</reference>
<protein>
    <submittedName>
        <fullName evidence="1">Uncharacterized protein</fullName>
    </submittedName>
</protein>
<dbReference type="Pfam" id="PF03004">
    <property type="entry name" value="Transposase_24"/>
    <property type="match status" value="1"/>
</dbReference>
<feature type="non-terminal residue" evidence="1">
    <location>
        <position position="1"/>
    </location>
</feature>
<proteinExistence type="predicted"/>
<reference evidence="1" key="1">
    <citation type="submission" date="2020-06" db="EMBL/GenBank/DDBJ databases">
        <authorList>
            <person name="Li T."/>
            <person name="Hu X."/>
            <person name="Zhang T."/>
            <person name="Song X."/>
            <person name="Zhang H."/>
            <person name="Dai N."/>
            <person name="Sheng W."/>
            <person name="Hou X."/>
            <person name="Wei L."/>
        </authorList>
    </citation>
    <scope>NUCLEOTIDE SEQUENCE</scope>
    <source>
        <strain evidence="1">G01</strain>
        <tissue evidence="1">Leaf</tissue>
    </source>
</reference>